<proteinExistence type="inferred from homology"/>
<dbReference type="SUPFAM" id="SSF81345">
    <property type="entry name" value="ABC transporter involved in vitamin B12 uptake, BtuC"/>
    <property type="match status" value="1"/>
</dbReference>
<dbReference type="PANTHER" id="PTHR30472">
    <property type="entry name" value="FERRIC ENTEROBACTIN TRANSPORT SYSTEM PERMEASE PROTEIN"/>
    <property type="match status" value="1"/>
</dbReference>
<feature type="transmembrane region" description="Helical" evidence="8">
    <location>
        <begin position="326"/>
        <end position="344"/>
    </location>
</feature>
<keyword evidence="4" id="KW-1003">Cell membrane</keyword>
<feature type="transmembrane region" description="Helical" evidence="8">
    <location>
        <begin position="23"/>
        <end position="43"/>
    </location>
</feature>
<keyword evidence="6 8" id="KW-1133">Transmembrane helix</keyword>
<dbReference type="RefSeq" id="WP_331217447.1">
    <property type="nucleotide sequence ID" value="NZ_JAZGQK010000028.1"/>
</dbReference>
<dbReference type="EMBL" id="JAZGQK010000028">
    <property type="protein sequence ID" value="MEE6262513.1"/>
    <property type="molecule type" value="Genomic_DNA"/>
</dbReference>
<evidence type="ECO:0000256" key="4">
    <source>
        <dbReference type="ARBA" id="ARBA00022475"/>
    </source>
</evidence>
<keyword evidence="5 8" id="KW-0812">Transmembrane</keyword>
<feature type="transmembrane region" description="Helical" evidence="8">
    <location>
        <begin position="260"/>
        <end position="286"/>
    </location>
</feature>
<keyword evidence="7 8" id="KW-0472">Membrane</keyword>
<dbReference type="InterPro" id="IPR037294">
    <property type="entry name" value="ABC_BtuC-like"/>
</dbReference>
<dbReference type="Gene3D" id="1.10.3470.10">
    <property type="entry name" value="ABC transporter involved in vitamin B12 uptake, BtuC"/>
    <property type="match status" value="1"/>
</dbReference>
<evidence type="ECO:0000256" key="2">
    <source>
        <dbReference type="ARBA" id="ARBA00007935"/>
    </source>
</evidence>
<dbReference type="CDD" id="cd06550">
    <property type="entry name" value="TM_ABC_iron-siderophores_like"/>
    <property type="match status" value="1"/>
</dbReference>
<keyword evidence="10" id="KW-1185">Reference proteome</keyword>
<keyword evidence="3" id="KW-0813">Transport</keyword>
<comment type="similarity">
    <text evidence="2">Belongs to the binding-protein-dependent transport system permease family. FecCD subfamily.</text>
</comment>
<dbReference type="InterPro" id="IPR000522">
    <property type="entry name" value="ABC_transptr_permease_BtuC"/>
</dbReference>
<dbReference type="Pfam" id="PF01032">
    <property type="entry name" value="FecCD"/>
    <property type="match status" value="1"/>
</dbReference>
<feature type="transmembrane region" description="Helical" evidence="8">
    <location>
        <begin position="168"/>
        <end position="188"/>
    </location>
</feature>
<evidence type="ECO:0000256" key="7">
    <source>
        <dbReference type="ARBA" id="ARBA00023136"/>
    </source>
</evidence>
<evidence type="ECO:0000256" key="8">
    <source>
        <dbReference type="SAM" id="Phobius"/>
    </source>
</evidence>
<sequence length="352" mass="35726">MTTDQAAPAGLAPPPTGRRTGPLGMLLVATAVLVVLSLVSIAVGSRSIPLDDVVRALVDRGAPDIDPQVEAIVWGVRLPRTLLGLLVGAALGLSGALMQGLTRNPLADPGLLGVSAGAALGIVVAVGGFGIAAIYGYIWFAFVGALIASLVVYLLGGLGRGGSTPVKVALAGVAVTFLLNSVTNAVVLRDPEALNRYRFWAAGSLAGPDGATVLQVLPFLAVGTVLALATAPALNSLALGDDVAAALGRRVRLVRLQGTLAVTLLAGAAVAVAGPIVFVGLVVPHVARLITGPDHRWLLPFTMVLAPSLLLLADVIGRVVARPSEVGVGIIAAFIGGPFFIALVRRRRLAEL</sequence>
<reference evidence="9 10" key="1">
    <citation type="submission" date="2024-01" db="EMBL/GenBank/DDBJ databases">
        <title>Genome insights into Plantactinospora sonchi sp. nov.</title>
        <authorList>
            <person name="Wang L."/>
        </authorList>
    </citation>
    <scope>NUCLEOTIDE SEQUENCE [LARGE SCALE GENOMIC DNA]</scope>
    <source>
        <strain evidence="9 10">NEAU-QY2</strain>
    </source>
</reference>
<protein>
    <submittedName>
        <fullName evidence="9">Iron chelate uptake ABC transporter family permease subunit</fullName>
    </submittedName>
</protein>
<feature type="transmembrane region" description="Helical" evidence="8">
    <location>
        <begin position="110"/>
        <end position="131"/>
    </location>
</feature>
<gene>
    <name evidence="9" type="ORF">V1633_28910</name>
</gene>
<dbReference type="PANTHER" id="PTHR30472:SF1">
    <property type="entry name" value="FE(3+) DICITRATE TRANSPORT SYSTEM PERMEASE PROTEIN FECC-RELATED"/>
    <property type="match status" value="1"/>
</dbReference>
<evidence type="ECO:0000256" key="3">
    <source>
        <dbReference type="ARBA" id="ARBA00022448"/>
    </source>
</evidence>
<comment type="subcellular location">
    <subcellularLocation>
        <location evidence="1">Cell membrane</location>
        <topology evidence="1">Multi-pass membrane protein</topology>
    </subcellularLocation>
</comment>
<accession>A0ABU7S143</accession>
<name>A0ABU7S143_9ACTN</name>
<evidence type="ECO:0000313" key="10">
    <source>
        <dbReference type="Proteomes" id="UP001332243"/>
    </source>
</evidence>
<feature type="transmembrane region" description="Helical" evidence="8">
    <location>
        <begin position="81"/>
        <end position="98"/>
    </location>
</feature>
<evidence type="ECO:0000256" key="1">
    <source>
        <dbReference type="ARBA" id="ARBA00004651"/>
    </source>
</evidence>
<feature type="transmembrane region" description="Helical" evidence="8">
    <location>
        <begin position="298"/>
        <end position="320"/>
    </location>
</feature>
<comment type="caution">
    <text evidence="9">The sequence shown here is derived from an EMBL/GenBank/DDBJ whole genome shotgun (WGS) entry which is preliminary data.</text>
</comment>
<evidence type="ECO:0000256" key="6">
    <source>
        <dbReference type="ARBA" id="ARBA00022989"/>
    </source>
</evidence>
<feature type="transmembrane region" description="Helical" evidence="8">
    <location>
        <begin position="137"/>
        <end position="156"/>
    </location>
</feature>
<dbReference type="Proteomes" id="UP001332243">
    <property type="component" value="Unassembled WGS sequence"/>
</dbReference>
<evidence type="ECO:0000256" key="5">
    <source>
        <dbReference type="ARBA" id="ARBA00022692"/>
    </source>
</evidence>
<evidence type="ECO:0000313" key="9">
    <source>
        <dbReference type="EMBL" id="MEE6262513.1"/>
    </source>
</evidence>
<organism evidence="9 10">
    <name type="scientific">Plantactinospora sonchi</name>
    <dbReference type="NCBI Taxonomy" id="1544735"/>
    <lineage>
        <taxon>Bacteria</taxon>
        <taxon>Bacillati</taxon>
        <taxon>Actinomycetota</taxon>
        <taxon>Actinomycetes</taxon>
        <taxon>Micromonosporales</taxon>
        <taxon>Micromonosporaceae</taxon>
        <taxon>Plantactinospora</taxon>
    </lineage>
</organism>